<dbReference type="GO" id="GO:0005737">
    <property type="term" value="C:cytoplasm"/>
    <property type="evidence" value="ECO:0007669"/>
    <property type="project" value="TreeGrafter"/>
</dbReference>
<keyword evidence="7" id="KW-1185">Reference proteome</keyword>
<accession>A0AAD4LMB6</accession>
<dbReference type="PANTHER" id="PTHR11566">
    <property type="entry name" value="DYNAMIN"/>
    <property type="match status" value="1"/>
</dbReference>
<protein>
    <submittedName>
        <fullName evidence="6">P-loop containing nucleoside triphosphate hydrolase protein</fullName>
    </submittedName>
</protein>
<gene>
    <name evidence="6" type="ORF">EDB92DRAFT_1793364</name>
</gene>
<evidence type="ECO:0000313" key="6">
    <source>
        <dbReference type="EMBL" id="KAH8996868.1"/>
    </source>
</evidence>
<keyword evidence="2" id="KW-0342">GTP-binding</keyword>
<dbReference type="Pfam" id="PF02212">
    <property type="entry name" value="GED"/>
    <property type="match status" value="1"/>
</dbReference>
<dbReference type="InterPro" id="IPR022812">
    <property type="entry name" value="Dynamin"/>
</dbReference>
<dbReference type="Gene3D" id="3.40.50.300">
    <property type="entry name" value="P-loop containing nucleotide triphosphate hydrolases"/>
    <property type="match status" value="1"/>
</dbReference>
<dbReference type="InterPro" id="IPR000375">
    <property type="entry name" value="Dynamin_stalk"/>
</dbReference>
<dbReference type="InterPro" id="IPR020850">
    <property type="entry name" value="GED_dom"/>
</dbReference>
<dbReference type="GO" id="GO:0008017">
    <property type="term" value="F:microtubule binding"/>
    <property type="evidence" value="ECO:0007669"/>
    <property type="project" value="TreeGrafter"/>
</dbReference>
<dbReference type="SUPFAM" id="SSF52540">
    <property type="entry name" value="P-loop containing nucleoside triphosphate hydrolases"/>
    <property type="match status" value="1"/>
</dbReference>
<feature type="domain" description="Dynamin-type G" evidence="5">
    <location>
        <begin position="58"/>
        <end position="363"/>
    </location>
</feature>
<sequence length="751" mass="84494">MSTPKSGNDVDRTSDMSPGPENDLRGAPVGLSNSQYVAQKRKMLDAVNRLRETGAQLDLDIPVIAVLGSQSAGKSSLIEAISGITLPRASGTCTRCPTECQLSHSSEPWSCVVSLRIVTDGDGRVLPEPRRHDFGDPIFEKSLVTERIRRAQCAILNPSTPFPQFLEASDDALEERELSFSSNSVCLEICSRDVDDLSFVDLPGLIVGGEPRDSRLVQRLAEEYICKESCIILLTIACETDFENQSAHRLASRFDPSGARTIGVLTKPDRIPAGEEAIWINRIQRGGKEGGIEYFSVKNPDSQDIRDGITYEKAREQEAVFFSTREPWSNLEWLYQRRLGTDKLTTRLGQLLSSLISKRQLQEELDRLLAQTQQDISQLPNPPSSEPNSELSKLIGAFIQSIKTLVDGIPDENGLIQKLRGPRDDFKKAIRQTAPYFLPLERSQAADTTLVPPSFLSSEEEEWEEEPCDVSSPIYIEDVLEKANSAVTRELPNHYPHTVIRQYIRTVVVGWEDPSRQFFDITRKELTSYVQQLVERHFAQYTHGHLKQGVRNIMQSHIQRCADAAAQHIDSLLKDENEPFTLNARYYTEYRSKFLSHYKRGRLRSKSSVIRNLEDGTNPGMRAAVNEAIASLAKLGLRSVEVSSLAALLPPDPMEPAIGIMADVRAYFQVAYKRFVDNVPMSVDRTLLRGVTVGLEDALFDGLSINGPKGYERCRRLLSEPEDVVERRSELEKRRQRLLSAQKEFVELFEW</sequence>
<dbReference type="PANTHER" id="PTHR11566:SF131">
    <property type="entry name" value="GTPASE, PUTATIVE (AFU_ORTHOLOGUE AFUA_6G07630)-RELATED"/>
    <property type="match status" value="1"/>
</dbReference>
<dbReference type="GO" id="GO:0005525">
    <property type="term" value="F:GTP binding"/>
    <property type="evidence" value="ECO:0007669"/>
    <property type="project" value="InterPro"/>
</dbReference>
<dbReference type="GO" id="GO:0005874">
    <property type="term" value="C:microtubule"/>
    <property type="evidence" value="ECO:0007669"/>
    <property type="project" value="TreeGrafter"/>
</dbReference>
<dbReference type="InterPro" id="IPR030381">
    <property type="entry name" value="G_DYNAMIN_dom"/>
</dbReference>
<feature type="region of interest" description="Disordered" evidence="3">
    <location>
        <begin position="1"/>
        <end position="31"/>
    </location>
</feature>
<dbReference type="PROSITE" id="PS51388">
    <property type="entry name" value="GED"/>
    <property type="match status" value="1"/>
</dbReference>
<dbReference type="InterPro" id="IPR001401">
    <property type="entry name" value="Dynamin_GTPase"/>
</dbReference>
<evidence type="ECO:0000259" key="5">
    <source>
        <dbReference type="PROSITE" id="PS51718"/>
    </source>
</evidence>
<dbReference type="Pfam" id="PF01031">
    <property type="entry name" value="Dynamin_M"/>
    <property type="match status" value="2"/>
</dbReference>
<dbReference type="PROSITE" id="PS51718">
    <property type="entry name" value="G_DYNAMIN_2"/>
    <property type="match status" value="1"/>
</dbReference>
<organism evidence="6 7">
    <name type="scientific">Lactarius akahatsu</name>
    <dbReference type="NCBI Taxonomy" id="416441"/>
    <lineage>
        <taxon>Eukaryota</taxon>
        <taxon>Fungi</taxon>
        <taxon>Dikarya</taxon>
        <taxon>Basidiomycota</taxon>
        <taxon>Agaricomycotina</taxon>
        <taxon>Agaricomycetes</taxon>
        <taxon>Russulales</taxon>
        <taxon>Russulaceae</taxon>
        <taxon>Lactarius</taxon>
    </lineage>
</organism>
<dbReference type="EMBL" id="JAKELL010000008">
    <property type="protein sequence ID" value="KAH8996868.1"/>
    <property type="molecule type" value="Genomic_DNA"/>
</dbReference>
<dbReference type="GO" id="GO:0003924">
    <property type="term" value="F:GTPase activity"/>
    <property type="evidence" value="ECO:0007669"/>
    <property type="project" value="InterPro"/>
</dbReference>
<dbReference type="Gene3D" id="1.20.120.1240">
    <property type="entry name" value="Dynamin, middle domain"/>
    <property type="match status" value="1"/>
</dbReference>
<dbReference type="Pfam" id="PF00350">
    <property type="entry name" value="Dynamin_N"/>
    <property type="match status" value="1"/>
</dbReference>
<dbReference type="SMART" id="SM00053">
    <property type="entry name" value="DYNc"/>
    <property type="match status" value="1"/>
</dbReference>
<evidence type="ECO:0000256" key="2">
    <source>
        <dbReference type="ARBA" id="ARBA00023134"/>
    </source>
</evidence>
<dbReference type="InterPro" id="IPR003130">
    <property type="entry name" value="GED"/>
</dbReference>
<proteinExistence type="predicted"/>
<keyword evidence="1" id="KW-0547">Nucleotide-binding</keyword>
<dbReference type="Proteomes" id="UP001201163">
    <property type="component" value="Unassembled WGS sequence"/>
</dbReference>
<keyword evidence="6" id="KW-0378">Hydrolase</keyword>
<feature type="domain" description="GED" evidence="4">
    <location>
        <begin position="657"/>
        <end position="751"/>
    </location>
</feature>
<comment type="caution">
    <text evidence="6">The sequence shown here is derived from an EMBL/GenBank/DDBJ whole genome shotgun (WGS) entry which is preliminary data.</text>
</comment>
<dbReference type="AlphaFoldDB" id="A0AAD4LMB6"/>
<evidence type="ECO:0000256" key="3">
    <source>
        <dbReference type="SAM" id="MobiDB-lite"/>
    </source>
</evidence>
<reference evidence="6" key="1">
    <citation type="submission" date="2022-01" db="EMBL/GenBank/DDBJ databases">
        <title>Comparative genomics reveals a dynamic genome evolution in the ectomycorrhizal milk-cap (Lactarius) mushrooms.</title>
        <authorList>
            <consortium name="DOE Joint Genome Institute"/>
            <person name="Lebreton A."/>
            <person name="Tang N."/>
            <person name="Kuo A."/>
            <person name="LaButti K."/>
            <person name="Drula E."/>
            <person name="Barry K."/>
            <person name="Clum A."/>
            <person name="Lipzen A."/>
            <person name="Mousain D."/>
            <person name="Ng V."/>
            <person name="Wang R."/>
            <person name="Wang X."/>
            <person name="Dai Y."/>
            <person name="Henrissat B."/>
            <person name="Grigoriev I.V."/>
            <person name="Guerin-Laguette A."/>
            <person name="Yu F."/>
            <person name="Martin F.M."/>
        </authorList>
    </citation>
    <scope>NUCLEOTIDE SEQUENCE</scope>
    <source>
        <strain evidence="6">QP</strain>
    </source>
</reference>
<dbReference type="CDD" id="cd08771">
    <property type="entry name" value="DLP_1"/>
    <property type="match status" value="1"/>
</dbReference>
<dbReference type="InterPro" id="IPR045063">
    <property type="entry name" value="Dynamin_N"/>
</dbReference>
<evidence type="ECO:0000313" key="7">
    <source>
        <dbReference type="Proteomes" id="UP001201163"/>
    </source>
</evidence>
<evidence type="ECO:0000256" key="1">
    <source>
        <dbReference type="ARBA" id="ARBA00022741"/>
    </source>
</evidence>
<dbReference type="GO" id="GO:0031623">
    <property type="term" value="P:receptor internalization"/>
    <property type="evidence" value="ECO:0007669"/>
    <property type="project" value="TreeGrafter"/>
</dbReference>
<evidence type="ECO:0000259" key="4">
    <source>
        <dbReference type="PROSITE" id="PS51388"/>
    </source>
</evidence>
<dbReference type="InterPro" id="IPR027417">
    <property type="entry name" value="P-loop_NTPase"/>
</dbReference>
<dbReference type="PRINTS" id="PR00195">
    <property type="entry name" value="DYNAMIN"/>
</dbReference>
<dbReference type="GO" id="GO:0005886">
    <property type="term" value="C:plasma membrane"/>
    <property type="evidence" value="ECO:0007669"/>
    <property type="project" value="TreeGrafter"/>
</dbReference>
<name>A0AAD4LMB6_9AGAM</name>